<dbReference type="RefSeq" id="WP_271338710.1">
    <property type="nucleotide sequence ID" value="NZ_JAMZNK010000082.1"/>
</dbReference>
<dbReference type="SUPFAM" id="SSF51735">
    <property type="entry name" value="NAD(P)-binding Rossmann-fold domains"/>
    <property type="match status" value="1"/>
</dbReference>
<dbReference type="EMBL" id="JAMZNK010000082">
    <property type="protein sequence ID" value="MDA6072753.1"/>
    <property type="molecule type" value="Genomic_DNA"/>
</dbReference>
<keyword evidence="2" id="KW-1185">Reference proteome</keyword>
<comment type="caution">
    <text evidence="1">The sequence shown here is derived from an EMBL/GenBank/DDBJ whole genome shotgun (WGS) entry which is preliminary data.</text>
</comment>
<organism evidence="1 2">
    <name type="scientific">Flavobacterium azizsancarii</name>
    <dbReference type="NCBI Taxonomy" id="2961580"/>
    <lineage>
        <taxon>Bacteria</taxon>
        <taxon>Pseudomonadati</taxon>
        <taxon>Bacteroidota</taxon>
        <taxon>Flavobacteriia</taxon>
        <taxon>Flavobacteriales</taxon>
        <taxon>Flavobacteriaceae</taxon>
        <taxon>Flavobacterium</taxon>
    </lineage>
</organism>
<accession>A0ABT4WJH2</accession>
<protein>
    <submittedName>
        <fullName evidence="1">Epimerase</fullName>
    </submittedName>
</protein>
<dbReference type="Proteomes" id="UP001212170">
    <property type="component" value="Unassembled WGS sequence"/>
</dbReference>
<reference evidence="1 2" key="1">
    <citation type="journal article" date="2023" name="Chemosphere">
        <title>Whole genome analysis of Flavobacterium aziz-sancarii sp. nov., isolated from Ardley Island (Antarctica), revealed a rich resistome and bioremediation potential.</title>
        <authorList>
            <person name="Otur C."/>
            <person name="Okay S."/>
            <person name="Kurt-Kizildogan A."/>
        </authorList>
    </citation>
    <scope>NUCLEOTIDE SEQUENCE [LARGE SCALE GENOMIC DNA]</scope>
    <source>
        <strain evidence="1 2">AC</strain>
    </source>
</reference>
<gene>
    <name evidence="1" type="ORF">NJT12_24320</name>
</gene>
<proteinExistence type="predicted"/>
<dbReference type="PANTHER" id="PTHR14097:SF8">
    <property type="entry name" value="NAD(P)-BINDING DOMAIN-CONTAINING PROTEIN"/>
    <property type="match status" value="1"/>
</dbReference>
<sequence>MKVIVTGATGMVGEGVLIECLDNSQVEQILYIGRKPSGKSHPKLTEYLISDFLSLKSDNLTLTGYDACFYCAGITSVGMDEAQYTHITYDTTLHFAKILLAQNPNLTFNFISGLHTDSSENGKVMWARVKGKTENALKALPFKAQYNFRPGLMKPDQTQVHLKGFNKYITLLYPIMGLFFTGCTTREIGCAMISVTQIGYSKNILEAIDIKKAANLK</sequence>
<dbReference type="PANTHER" id="PTHR14097">
    <property type="entry name" value="OXIDOREDUCTASE HTATIP2"/>
    <property type="match status" value="1"/>
</dbReference>
<evidence type="ECO:0000313" key="2">
    <source>
        <dbReference type="Proteomes" id="UP001212170"/>
    </source>
</evidence>
<evidence type="ECO:0000313" key="1">
    <source>
        <dbReference type="EMBL" id="MDA6072753.1"/>
    </source>
</evidence>
<name>A0ABT4WJH2_9FLAO</name>
<dbReference type="InterPro" id="IPR036291">
    <property type="entry name" value="NAD(P)-bd_dom_sf"/>
</dbReference>
<dbReference type="Gene3D" id="3.40.50.720">
    <property type="entry name" value="NAD(P)-binding Rossmann-like Domain"/>
    <property type="match status" value="1"/>
</dbReference>